<dbReference type="RefSeq" id="XP_064703205.1">
    <property type="nucleotide sequence ID" value="XM_064849904.1"/>
</dbReference>
<evidence type="ECO:0000256" key="1">
    <source>
        <dbReference type="ARBA" id="ARBA00006484"/>
    </source>
</evidence>
<dbReference type="AlphaFoldDB" id="A0AAV9N116"/>
<dbReference type="EMBL" id="JAVRRD010000024">
    <property type="protein sequence ID" value="KAK5047678.1"/>
    <property type="molecule type" value="Genomic_DNA"/>
</dbReference>
<evidence type="ECO:0000256" key="2">
    <source>
        <dbReference type="ARBA" id="ARBA00023002"/>
    </source>
</evidence>
<reference evidence="3 4" key="1">
    <citation type="submission" date="2023-08" db="EMBL/GenBank/DDBJ databases">
        <title>Black Yeasts Isolated from many extreme environments.</title>
        <authorList>
            <person name="Coleine C."/>
            <person name="Stajich J.E."/>
            <person name="Selbmann L."/>
        </authorList>
    </citation>
    <scope>NUCLEOTIDE SEQUENCE [LARGE SCALE GENOMIC DNA]</scope>
    <source>
        <strain evidence="3 4">CCFEE 5792</strain>
    </source>
</reference>
<gene>
    <name evidence="3" type="ORF">LTR84_006343</name>
</gene>
<organism evidence="3 4">
    <name type="scientific">Exophiala bonariae</name>
    <dbReference type="NCBI Taxonomy" id="1690606"/>
    <lineage>
        <taxon>Eukaryota</taxon>
        <taxon>Fungi</taxon>
        <taxon>Dikarya</taxon>
        <taxon>Ascomycota</taxon>
        <taxon>Pezizomycotina</taxon>
        <taxon>Eurotiomycetes</taxon>
        <taxon>Chaetothyriomycetidae</taxon>
        <taxon>Chaetothyriales</taxon>
        <taxon>Herpotrichiellaceae</taxon>
        <taxon>Exophiala</taxon>
    </lineage>
</organism>
<comment type="similarity">
    <text evidence="1">Belongs to the short-chain dehydrogenases/reductases (SDR) family.</text>
</comment>
<dbReference type="PANTHER" id="PTHR42760:SF37">
    <property type="entry name" value="CLAVALDEHYDE DEHYDROGENASE"/>
    <property type="match status" value="1"/>
</dbReference>
<dbReference type="PRINTS" id="PR00081">
    <property type="entry name" value="GDHRDH"/>
</dbReference>
<proteinExistence type="inferred from homology"/>
<dbReference type="Gene3D" id="3.40.50.720">
    <property type="entry name" value="NAD(P)-binding Rossmann-like Domain"/>
    <property type="match status" value="1"/>
</dbReference>
<dbReference type="Pfam" id="PF00106">
    <property type="entry name" value="adh_short"/>
    <property type="match status" value="1"/>
</dbReference>
<dbReference type="CDD" id="cd05233">
    <property type="entry name" value="SDR_c"/>
    <property type="match status" value="1"/>
</dbReference>
<dbReference type="Proteomes" id="UP001358417">
    <property type="component" value="Unassembled WGS sequence"/>
</dbReference>
<keyword evidence="2" id="KW-0560">Oxidoreductase</keyword>
<dbReference type="InterPro" id="IPR036291">
    <property type="entry name" value="NAD(P)-bd_dom_sf"/>
</dbReference>
<dbReference type="GeneID" id="89974515"/>
<protein>
    <submittedName>
        <fullName evidence="3">Uncharacterized protein</fullName>
    </submittedName>
</protein>
<dbReference type="SUPFAM" id="SSF51735">
    <property type="entry name" value="NAD(P)-binding Rossmann-fold domains"/>
    <property type="match status" value="1"/>
</dbReference>
<sequence length="314" mass="34265">MATNIQPNTVGAVYQAIDAAGILKGSATGKVVVVTGAGRGIGQSISKAFAQAGADALILTALEHSELEETKQQVQAINPECRIFLKALDVRDSDAVESFVDDAAKWSGYRMDILCCNAGISPPLQPIAETDPHRWWMGLEVNLKGPYLFTRFVLPIMQKQKSGHIIITASRAAVMTDPEMSSYEISKLAVTRLAELIDVENSKYGIKSFAIHPGGIVTRLLTDMEDKETEPWAIKASKVIRPNLLEDISLPGNSCVFLASGQADFLSGRYVDTTIKLDDLCKEQATIVKHDLFKIRVSLNWAPEDGVSFFPSRI</sequence>
<evidence type="ECO:0000313" key="4">
    <source>
        <dbReference type="Proteomes" id="UP001358417"/>
    </source>
</evidence>
<name>A0AAV9N116_9EURO</name>
<dbReference type="InterPro" id="IPR002347">
    <property type="entry name" value="SDR_fam"/>
</dbReference>
<dbReference type="GO" id="GO:0016616">
    <property type="term" value="F:oxidoreductase activity, acting on the CH-OH group of donors, NAD or NADP as acceptor"/>
    <property type="evidence" value="ECO:0007669"/>
    <property type="project" value="TreeGrafter"/>
</dbReference>
<dbReference type="PANTHER" id="PTHR42760">
    <property type="entry name" value="SHORT-CHAIN DEHYDROGENASES/REDUCTASES FAMILY MEMBER"/>
    <property type="match status" value="1"/>
</dbReference>
<keyword evidence="4" id="KW-1185">Reference proteome</keyword>
<accession>A0AAV9N116</accession>
<comment type="caution">
    <text evidence="3">The sequence shown here is derived from an EMBL/GenBank/DDBJ whole genome shotgun (WGS) entry which is preliminary data.</text>
</comment>
<evidence type="ECO:0000313" key="3">
    <source>
        <dbReference type="EMBL" id="KAK5047678.1"/>
    </source>
</evidence>